<dbReference type="PANTHER" id="PTHR30408:SF12">
    <property type="entry name" value="TYPE I RESTRICTION ENZYME MJAVIII SPECIFICITY SUBUNIT"/>
    <property type="match status" value="1"/>
</dbReference>
<reference evidence="5 6" key="1">
    <citation type="submission" date="2016-11" db="EMBL/GenBank/DDBJ databases">
        <title>Mixed transmission modes and dynamic genome evolution in an obligate animal-bacterial symbiosis.</title>
        <authorList>
            <person name="Russell S.L."/>
            <person name="Corbett-Detig R.B."/>
            <person name="Cavanaugh C.M."/>
        </authorList>
    </citation>
    <scope>NUCLEOTIDE SEQUENCE [LARGE SCALE GENOMIC DNA]</scope>
    <source>
        <strain evidence="5">MA-KB16</strain>
    </source>
</reference>
<comment type="similarity">
    <text evidence="1">Belongs to the type-I restriction system S methylase family.</text>
</comment>
<dbReference type="Gene3D" id="3.90.220.20">
    <property type="entry name" value="DNA methylase specificity domains"/>
    <property type="match status" value="2"/>
</dbReference>
<dbReference type="RefSeq" id="WP_078452949.1">
    <property type="nucleotide sequence ID" value="NZ_MPNX01000006.1"/>
</dbReference>
<dbReference type="PANTHER" id="PTHR30408">
    <property type="entry name" value="TYPE-1 RESTRICTION ENZYME ECOKI SPECIFICITY PROTEIN"/>
    <property type="match status" value="1"/>
</dbReference>
<evidence type="ECO:0000256" key="1">
    <source>
        <dbReference type="ARBA" id="ARBA00010923"/>
    </source>
</evidence>
<evidence type="ECO:0000259" key="4">
    <source>
        <dbReference type="Pfam" id="PF01420"/>
    </source>
</evidence>
<comment type="caution">
    <text evidence="5">The sequence shown here is derived from an EMBL/GenBank/DDBJ whole genome shotgun (WGS) entry which is preliminary data.</text>
</comment>
<dbReference type="SUPFAM" id="SSF116734">
    <property type="entry name" value="DNA methylase specificity domain"/>
    <property type="match status" value="2"/>
</dbReference>
<accession>A0A1T2CTC9</accession>
<dbReference type="Pfam" id="PF01420">
    <property type="entry name" value="Methylase_S"/>
    <property type="match status" value="1"/>
</dbReference>
<feature type="domain" description="Type I restriction modification DNA specificity" evidence="4">
    <location>
        <begin position="246"/>
        <end position="378"/>
    </location>
</feature>
<dbReference type="EMBL" id="MPNX01000006">
    <property type="protein sequence ID" value="OOY35293.1"/>
    <property type="molecule type" value="Genomic_DNA"/>
</dbReference>
<keyword evidence="3" id="KW-0238">DNA-binding</keyword>
<keyword evidence="2" id="KW-0680">Restriction system</keyword>
<dbReference type="Proteomes" id="UP000190962">
    <property type="component" value="Unassembled WGS sequence"/>
</dbReference>
<dbReference type="InterPro" id="IPR044946">
    <property type="entry name" value="Restrct_endonuc_typeI_TRD_sf"/>
</dbReference>
<dbReference type="AlphaFoldDB" id="A0A1T2CTC9"/>
<evidence type="ECO:0000313" key="5">
    <source>
        <dbReference type="EMBL" id="OOY35293.1"/>
    </source>
</evidence>
<dbReference type="InterPro" id="IPR000055">
    <property type="entry name" value="Restrct_endonuc_typeI_TRD"/>
</dbReference>
<dbReference type="GO" id="GO:0003677">
    <property type="term" value="F:DNA binding"/>
    <property type="evidence" value="ECO:0007669"/>
    <property type="project" value="UniProtKB-KW"/>
</dbReference>
<proteinExistence type="inferred from homology"/>
<protein>
    <recommendedName>
        <fullName evidence="4">Type I restriction modification DNA specificity domain-containing protein</fullName>
    </recommendedName>
</protein>
<gene>
    <name evidence="5" type="ORF">BOV88_06130</name>
</gene>
<organism evidence="5 6">
    <name type="scientific">Solemya velum gill symbiont</name>
    <dbReference type="NCBI Taxonomy" id="2340"/>
    <lineage>
        <taxon>Bacteria</taxon>
        <taxon>Pseudomonadati</taxon>
        <taxon>Pseudomonadota</taxon>
        <taxon>Gammaproteobacteria</taxon>
        <taxon>sulfur-oxidizing symbionts</taxon>
    </lineage>
</organism>
<evidence type="ECO:0000256" key="3">
    <source>
        <dbReference type="ARBA" id="ARBA00023125"/>
    </source>
</evidence>
<evidence type="ECO:0000256" key="2">
    <source>
        <dbReference type="ARBA" id="ARBA00022747"/>
    </source>
</evidence>
<dbReference type="InterPro" id="IPR052021">
    <property type="entry name" value="Type-I_RS_S_subunit"/>
</dbReference>
<sequence length="401" mass="45941">MTDKQTVKFGDICREVKLTTKDPIADGYERYIGLEHLDSGSLKIKRWGMISEDNPSFTRVFKKGHILFGKRRPYLKKAAIAEFDGICSGDIIVMEPDPDVKDLFPFIVQSKDFWDWSVQTSSGSLSPRTKFKSLANFELAIPDFNGRKLLLEEIKKSNEVVKTTDLLIDAQEQLIKSQYYKTFKQELGIDDDATYPLRINSTSTVEIKILKELLLNKPQNGQFVKKGSGGSVDCSFLNVVDGYVNSYSTEDRREIISCSQSEFEKYCLKNGDILFNRSSLVKSGIGWPFLVLNETKQSTFDCHLIRVNVDSKIILPEYLYIYALSPWARKYFLCVGQTTTMTTISQSEIENFPVPVPSIYKQKEIVTTFSNLFTLRNRFAEHIKFVSLREFNFQVQLNRVG</sequence>
<dbReference type="GO" id="GO:0009307">
    <property type="term" value="P:DNA restriction-modification system"/>
    <property type="evidence" value="ECO:0007669"/>
    <property type="project" value="UniProtKB-KW"/>
</dbReference>
<name>A0A1T2CTC9_SOVGS</name>
<evidence type="ECO:0000313" key="6">
    <source>
        <dbReference type="Proteomes" id="UP000190962"/>
    </source>
</evidence>